<evidence type="ECO:0000256" key="5">
    <source>
        <dbReference type="ARBA" id="ARBA00023141"/>
    </source>
</evidence>
<dbReference type="CDD" id="cd01065">
    <property type="entry name" value="NAD_bind_Shikimate_DH"/>
    <property type="match status" value="1"/>
</dbReference>
<proteinExistence type="inferred from homology"/>
<dbReference type="EC" id="1.1.1.25" evidence="1 6"/>
<feature type="domain" description="SDH C-terminal" evidence="9">
    <location>
        <begin position="239"/>
        <end position="268"/>
    </location>
</feature>
<gene>
    <name evidence="6" type="primary">aroE</name>
    <name evidence="10" type="ORF">AMET1_1246</name>
</gene>
<keyword evidence="3 6" id="KW-0521">NADP</keyword>
<dbReference type="InterPro" id="IPR011342">
    <property type="entry name" value="Shikimate_DH"/>
</dbReference>
<dbReference type="Pfam" id="PF18317">
    <property type="entry name" value="SDH_C"/>
    <property type="match status" value="1"/>
</dbReference>
<comment type="catalytic activity">
    <reaction evidence="6">
        <text>shikimate + NADP(+) = 3-dehydroshikimate + NADPH + H(+)</text>
        <dbReference type="Rhea" id="RHEA:17737"/>
        <dbReference type="ChEBI" id="CHEBI:15378"/>
        <dbReference type="ChEBI" id="CHEBI:16630"/>
        <dbReference type="ChEBI" id="CHEBI:36208"/>
        <dbReference type="ChEBI" id="CHEBI:57783"/>
        <dbReference type="ChEBI" id="CHEBI:58349"/>
        <dbReference type="EC" id="1.1.1.25"/>
    </reaction>
</comment>
<dbReference type="EMBL" id="MRZU01000004">
    <property type="protein sequence ID" value="OUJ18334.1"/>
    <property type="molecule type" value="Genomic_DNA"/>
</dbReference>
<organism evidence="10 11">
    <name type="scientific">Methanonatronarchaeum thermophilum</name>
    <dbReference type="NCBI Taxonomy" id="1927129"/>
    <lineage>
        <taxon>Archaea</taxon>
        <taxon>Methanobacteriati</taxon>
        <taxon>Methanobacteriota</taxon>
        <taxon>Methanonatronarchaeia</taxon>
        <taxon>Methanonatronarchaeales</taxon>
        <taxon>Methanonatronarchaeaceae</taxon>
        <taxon>Methanonatronarchaeum</taxon>
    </lineage>
</organism>
<keyword evidence="11" id="KW-1185">Reference proteome</keyword>
<comment type="similarity">
    <text evidence="6">Belongs to the shikimate dehydrogenase family.</text>
</comment>
<evidence type="ECO:0000259" key="7">
    <source>
        <dbReference type="Pfam" id="PF01488"/>
    </source>
</evidence>
<dbReference type="InterPro" id="IPR041121">
    <property type="entry name" value="SDH_C"/>
</dbReference>
<dbReference type="SUPFAM" id="SSF53223">
    <property type="entry name" value="Aminoacid dehydrogenase-like, N-terminal domain"/>
    <property type="match status" value="1"/>
</dbReference>
<evidence type="ECO:0000313" key="11">
    <source>
        <dbReference type="Proteomes" id="UP000195137"/>
    </source>
</evidence>
<keyword evidence="5 6" id="KW-0057">Aromatic amino acid biosynthesis</keyword>
<accession>A0A1Y3GDQ2</accession>
<feature type="binding site" evidence="6">
    <location>
        <position position="102"/>
    </location>
    <ligand>
        <name>shikimate</name>
        <dbReference type="ChEBI" id="CHEBI:36208"/>
    </ligand>
</feature>
<evidence type="ECO:0000256" key="2">
    <source>
        <dbReference type="ARBA" id="ARBA00022605"/>
    </source>
</evidence>
<dbReference type="InterPro" id="IPR006151">
    <property type="entry name" value="Shikm_DH/Glu-tRNA_Rdtase"/>
</dbReference>
<evidence type="ECO:0000256" key="3">
    <source>
        <dbReference type="ARBA" id="ARBA00022857"/>
    </source>
</evidence>
<dbReference type="InterPro" id="IPR046346">
    <property type="entry name" value="Aminoacid_DH-like_N_sf"/>
</dbReference>
<feature type="binding site" evidence="6">
    <location>
        <begin position="16"/>
        <end position="18"/>
    </location>
    <ligand>
        <name>shikimate</name>
        <dbReference type="ChEBI" id="CHEBI:36208"/>
    </ligand>
</feature>
<comment type="function">
    <text evidence="6">Involved in the biosynthesis of the chorismate, which leads to the biosynthesis of aromatic amino acids. Catalyzes the reversible NADPH linked reduction of 3-dehydroshikimate (DHSA) to yield shikimate (SA).</text>
</comment>
<evidence type="ECO:0000256" key="1">
    <source>
        <dbReference type="ARBA" id="ARBA00012962"/>
    </source>
</evidence>
<dbReference type="RefSeq" id="WP_201721300.1">
    <property type="nucleotide sequence ID" value="NZ_MRZU01000004.1"/>
</dbReference>
<dbReference type="GO" id="GO:0050661">
    <property type="term" value="F:NADP binding"/>
    <property type="evidence" value="ECO:0007669"/>
    <property type="project" value="InterPro"/>
</dbReference>
<comment type="subunit">
    <text evidence="6">Homodimer.</text>
</comment>
<feature type="binding site" evidence="6">
    <location>
        <begin position="124"/>
        <end position="128"/>
    </location>
    <ligand>
        <name>NADP(+)</name>
        <dbReference type="ChEBI" id="CHEBI:58349"/>
    </ligand>
</feature>
<feature type="domain" description="Shikimate dehydrogenase substrate binding N-terminal" evidence="8">
    <location>
        <begin position="8"/>
        <end position="90"/>
    </location>
</feature>
<dbReference type="PANTHER" id="PTHR21089:SF1">
    <property type="entry name" value="BIFUNCTIONAL 3-DEHYDROQUINATE DEHYDRATASE_SHIKIMATE DEHYDROGENASE, CHLOROPLASTIC"/>
    <property type="match status" value="1"/>
</dbReference>
<dbReference type="NCBIfam" id="NF001314">
    <property type="entry name" value="PRK00258.2-2"/>
    <property type="match status" value="1"/>
</dbReference>
<feature type="domain" description="Quinate/shikimate 5-dehydrogenase/glutamyl-tRNA reductase" evidence="7">
    <location>
        <begin position="114"/>
        <end position="224"/>
    </location>
</feature>
<dbReference type="SUPFAM" id="SSF51735">
    <property type="entry name" value="NAD(P)-binding Rossmann-fold domains"/>
    <property type="match status" value="1"/>
</dbReference>
<dbReference type="InterPro" id="IPR036291">
    <property type="entry name" value="NAD(P)-bd_dom_sf"/>
</dbReference>
<comment type="caution">
    <text evidence="10">The sequence shown here is derived from an EMBL/GenBank/DDBJ whole genome shotgun (WGS) entry which is preliminary data.</text>
</comment>
<dbReference type="GO" id="GO:0004764">
    <property type="term" value="F:shikimate 3-dehydrogenase (NADP+) activity"/>
    <property type="evidence" value="ECO:0007669"/>
    <property type="project" value="UniProtKB-UniRule"/>
</dbReference>
<evidence type="ECO:0000256" key="4">
    <source>
        <dbReference type="ARBA" id="ARBA00023002"/>
    </source>
</evidence>
<protein>
    <recommendedName>
        <fullName evidence="1 6">Shikimate dehydrogenase (NADP(+))</fullName>
        <shortName evidence="6">SDH</shortName>
        <ecNumber evidence="1 6">1.1.1.25</ecNumber>
    </recommendedName>
</protein>
<dbReference type="NCBIfam" id="TIGR00507">
    <property type="entry name" value="aroE"/>
    <property type="match status" value="1"/>
</dbReference>
<dbReference type="GO" id="GO:0009423">
    <property type="term" value="P:chorismate biosynthetic process"/>
    <property type="evidence" value="ECO:0007669"/>
    <property type="project" value="UniProtKB-UniRule"/>
</dbReference>
<dbReference type="InterPro" id="IPR022893">
    <property type="entry name" value="Shikimate_DH_fam"/>
</dbReference>
<dbReference type="Proteomes" id="UP000195137">
    <property type="component" value="Unassembled WGS sequence"/>
</dbReference>
<dbReference type="InterPro" id="IPR013708">
    <property type="entry name" value="Shikimate_DH-bd_N"/>
</dbReference>
<feature type="binding site" evidence="6">
    <location>
        <position position="218"/>
    </location>
    <ligand>
        <name>shikimate</name>
        <dbReference type="ChEBI" id="CHEBI:36208"/>
    </ligand>
</feature>
<feature type="binding site" evidence="6">
    <location>
        <position position="216"/>
    </location>
    <ligand>
        <name>NADP(+)</name>
        <dbReference type="ChEBI" id="CHEBI:58349"/>
    </ligand>
</feature>
<feature type="binding site" evidence="6">
    <location>
        <position position="63"/>
    </location>
    <ligand>
        <name>shikimate</name>
        <dbReference type="ChEBI" id="CHEBI:36208"/>
    </ligand>
</feature>
<dbReference type="Pfam" id="PF01488">
    <property type="entry name" value="Shikimate_DH"/>
    <property type="match status" value="1"/>
</dbReference>
<keyword evidence="4 6" id="KW-0560">Oxidoreductase</keyword>
<feature type="binding site" evidence="6">
    <location>
        <position position="239"/>
    </location>
    <ligand>
        <name>NADP(+)</name>
        <dbReference type="ChEBI" id="CHEBI:58349"/>
    </ligand>
</feature>
<feature type="active site" description="Proton acceptor" evidence="6">
    <location>
        <position position="67"/>
    </location>
</feature>
<evidence type="ECO:0000313" key="10">
    <source>
        <dbReference type="EMBL" id="OUJ18334.1"/>
    </source>
</evidence>
<dbReference type="NCBIfam" id="NF001319">
    <property type="entry name" value="PRK00258.3-3"/>
    <property type="match status" value="1"/>
</dbReference>
<dbReference type="AlphaFoldDB" id="A0A1Y3GDQ2"/>
<dbReference type="UniPathway" id="UPA00053">
    <property type="reaction ID" value="UER00087"/>
</dbReference>
<dbReference type="OrthoDB" id="8744at2157"/>
<dbReference type="GO" id="GO:0008652">
    <property type="term" value="P:amino acid biosynthetic process"/>
    <property type="evidence" value="ECO:0007669"/>
    <property type="project" value="UniProtKB-KW"/>
</dbReference>
<sequence>MKQKVYGLIGDPVSHSLSPQMQNTAFKTKKLPHTYHLFHVKKQNLKKAIEGAKALNLGGLNVTIPHKQKALKLCTETSEEAVIAGAVNTIDLKEKIHGYNTDIIGAKKAVTQPKKHYEKAVIVGAGGAARGVCIALKDNAKQITIINRTPKKARELSELLQKQNTKSSYRPLNKLSQELSNADLLINSTPVGMYPNTNKSITTKENLHKDLIVFDLVYRPIKTKLLKQAEEVGAKTINGVEMLVQQGAESFKIWTNREPPTDKMREAVHRELKQ</sequence>
<dbReference type="Gene3D" id="3.40.50.10860">
    <property type="entry name" value="Leucine Dehydrogenase, chain A, domain 1"/>
    <property type="match status" value="1"/>
</dbReference>
<evidence type="ECO:0000259" key="8">
    <source>
        <dbReference type="Pfam" id="PF08501"/>
    </source>
</evidence>
<dbReference type="Gene3D" id="3.40.50.720">
    <property type="entry name" value="NAD(P)-binding Rossmann-like Domain"/>
    <property type="match status" value="1"/>
</dbReference>
<dbReference type="PANTHER" id="PTHR21089">
    <property type="entry name" value="SHIKIMATE DEHYDROGENASE"/>
    <property type="match status" value="1"/>
</dbReference>
<dbReference type="Pfam" id="PF08501">
    <property type="entry name" value="Shikimate_dh_N"/>
    <property type="match status" value="1"/>
</dbReference>
<name>A0A1Y3GDQ2_9EURY</name>
<feature type="binding site" evidence="6">
    <location>
        <begin position="147"/>
        <end position="152"/>
    </location>
    <ligand>
        <name>NADP(+)</name>
        <dbReference type="ChEBI" id="CHEBI:58349"/>
    </ligand>
</feature>
<dbReference type="GO" id="GO:0019632">
    <property type="term" value="P:shikimate metabolic process"/>
    <property type="evidence" value="ECO:0007669"/>
    <property type="project" value="InterPro"/>
</dbReference>
<evidence type="ECO:0000256" key="6">
    <source>
        <dbReference type="HAMAP-Rule" id="MF_00222"/>
    </source>
</evidence>
<reference evidence="10 11" key="1">
    <citation type="submission" date="2016-12" db="EMBL/GenBank/DDBJ databases">
        <title>Discovery of methanogenic haloarchaea.</title>
        <authorList>
            <person name="Sorokin D.Y."/>
            <person name="Makarova K.S."/>
            <person name="Abbas B."/>
            <person name="Ferrer M."/>
            <person name="Golyshin P.N."/>
        </authorList>
    </citation>
    <scope>NUCLEOTIDE SEQUENCE [LARGE SCALE GENOMIC DNA]</scope>
    <source>
        <strain evidence="10">AMET1</strain>
    </source>
</reference>
<evidence type="ECO:0000259" key="9">
    <source>
        <dbReference type="Pfam" id="PF18317"/>
    </source>
</evidence>
<feature type="binding site" evidence="6">
    <location>
        <position position="88"/>
    </location>
    <ligand>
        <name>shikimate</name>
        <dbReference type="ChEBI" id="CHEBI:36208"/>
    </ligand>
</feature>
<feature type="binding site" evidence="6">
    <location>
        <position position="79"/>
    </location>
    <ligand>
        <name>NADP(+)</name>
        <dbReference type="ChEBI" id="CHEBI:58349"/>
    </ligand>
</feature>
<comment type="pathway">
    <text evidence="6">Metabolic intermediate biosynthesis; chorismate biosynthesis; chorismate from D-erythrose 4-phosphate and phosphoenolpyruvate: step 4/7.</text>
</comment>
<keyword evidence="2 6" id="KW-0028">Amino-acid biosynthesis</keyword>
<dbReference type="GO" id="GO:0009073">
    <property type="term" value="P:aromatic amino acid family biosynthetic process"/>
    <property type="evidence" value="ECO:0007669"/>
    <property type="project" value="UniProtKB-KW"/>
</dbReference>
<feature type="binding site" evidence="6">
    <location>
        <position position="246"/>
    </location>
    <ligand>
        <name>shikimate</name>
        <dbReference type="ChEBI" id="CHEBI:36208"/>
    </ligand>
</feature>
<dbReference type="HAMAP" id="MF_00222">
    <property type="entry name" value="Shikimate_DH_AroE"/>
    <property type="match status" value="1"/>
</dbReference>